<dbReference type="STRING" id="1385699.A7A78_13020"/>
<dbReference type="RefSeq" id="WP_068762026.1">
    <property type="nucleotide sequence ID" value="NZ_LXIE01000022.1"/>
</dbReference>
<accession>A0A1A9LFL6</accession>
<dbReference type="GO" id="GO:0016758">
    <property type="term" value="F:hexosyltransferase activity"/>
    <property type="evidence" value="ECO:0007669"/>
    <property type="project" value="UniProtKB-ARBA"/>
</dbReference>
<feature type="domain" description="Glycosyltransferase 2-like" evidence="1">
    <location>
        <begin position="10"/>
        <end position="151"/>
    </location>
</feature>
<dbReference type="InterPro" id="IPR029044">
    <property type="entry name" value="Nucleotide-diphossugar_trans"/>
</dbReference>
<dbReference type="OrthoDB" id="199095at2"/>
<dbReference type="PANTHER" id="PTHR22916">
    <property type="entry name" value="GLYCOSYLTRANSFERASE"/>
    <property type="match status" value="1"/>
</dbReference>
<keyword evidence="3" id="KW-1185">Reference proteome</keyword>
<comment type="caution">
    <text evidence="2">The sequence shown here is derived from an EMBL/GenBank/DDBJ whole genome shotgun (WGS) entry which is preliminary data.</text>
</comment>
<proteinExistence type="predicted"/>
<reference evidence="2 3" key="1">
    <citation type="submission" date="2016-05" db="EMBL/GenBank/DDBJ databases">
        <title>Genome sequencing of Vitellibacter soesokkakensis RSSK-12.</title>
        <authorList>
            <person name="Thevarajoo S."/>
            <person name="Selvaratnam C."/>
            <person name="Goh K.M."/>
            <person name="Chan K.-G."/>
            <person name="Chong C.S."/>
        </authorList>
    </citation>
    <scope>NUCLEOTIDE SEQUENCE [LARGE SCALE GENOMIC DNA]</scope>
    <source>
        <strain evidence="2 3">RSSK-12</strain>
    </source>
</reference>
<dbReference type="Pfam" id="PF00535">
    <property type="entry name" value="Glycos_transf_2"/>
    <property type="match status" value="1"/>
</dbReference>
<dbReference type="InterPro" id="IPR001173">
    <property type="entry name" value="Glyco_trans_2-like"/>
</dbReference>
<dbReference type="AlphaFoldDB" id="A0A1A9LFL6"/>
<dbReference type="Gene3D" id="3.90.550.10">
    <property type="entry name" value="Spore Coat Polysaccharide Biosynthesis Protein SpsA, Chain A"/>
    <property type="match status" value="1"/>
</dbReference>
<dbReference type="PANTHER" id="PTHR22916:SF3">
    <property type="entry name" value="UDP-GLCNAC:BETAGAL BETA-1,3-N-ACETYLGLUCOSAMINYLTRANSFERASE-LIKE PROTEIN 1"/>
    <property type="match status" value="1"/>
</dbReference>
<organism evidence="2 3">
    <name type="scientific">Aequorivita soesokkakensis</name>
    <dbReference type="NCBI Taxonomy" id="1385699"/>
    <lineage>
        <taxon>Bacteria</taxon>
        <taxon>Pseudomonadati</taxon>
        <taxon>Bacteroidota</taxon>
        <taxon>Flavobacteriia</taxon>
        <taxon>Flavobacteriales</taxon>
        <taxon>Flavobacteriaceae</taxon>
        <taxon>Aequorivita</taxon>
    </lineage>
</organism>
<gene>
    <name evidence="2" type="ORF">A7A78_13020</name>
</gene>
<evidence type="ECO:0000259" key="1">
    <source>
        <dbReference type="Pfam" id="PF00535"/>
    </source>
</evidence>
<dbReference type="Proteomes" id="UP000077552">
    <property type="component" value="Unassembled WGS sequence"/>
</dbReference>
<dbReference type="EMBL" id="LXIE01000022">
    <property type="protein sequence ID" value="OAD91215.1"/>
    <property type="molecule type" value="Genomic_DNA"/>
</dbReference>
<name>A0A1A9LFL6_9FLAO</name>
<dbReference type="SUPFAM" id="SSF53448">
    <property type="entry name" value="Nucleotide-diphospho-sugar transferases"/>
    <property type="match status" value="1"/>
</dbReference>
<evidence type="ECO:0000313" key="2">
    <source>
        <dbReference type="EMBL" id="OAD91215.1"/>
    </source>
</evidence>
<protein>
    <recommendedName>
        <fullName evidence="1">Glycosyltransferase 2-like domain-containing protein</fullName>
    </recommendedName>
</protein>
<sequence>MVTKNTPLLSVIVVTYNHANYIGQCLDGILMQQTNFPFEIILGEDESSDGTREICQEYAERFPQKIKLLLQSREDVLYINDRPTGRANYIACLNECKGKYIAQCEGDDYWTDPLKLQKQVDFLENNDNYVVCYHDASVIDQHGNAVSDSKLKKNYKKDFTYNALKKAPLLIFHSMCYRNVLKEFPSQFYEVINGDSFIISMLGNYGDGKYMDEIVPSVHRQHSGGMWTSIKQLEKISLRLRFYENCISYYRELKDNETVSYFNLQGVKTIQKYLTLTAKNPVGNHFFLGLKKYFEFSPKSKSLSWLIFPIKKSAIYFYYFVTNPFRPYGNK</sequence>
<evidence type="ECO:0000313" key="3">
    <source>
        <dbReference type="Proteomes" id="UP000077552"/>
    </source>
</evidence>